<reference evidence="1" key="1">
    <citation type="submission" date="2022-02" db="EMBL/GenBank/DDBJ databases">
        <title>Plant Genome Project.</title>
        <authorList>
            <person name="Zhang R.-G."/>
        </authorList>
    </citation>
    <scope>NUCLEOTIDE SEQUENCE</scope>
    <source>
        <strain evidence="1">AT1</strain>
    </source>
</reference>
<proteinExistence type="predicted"/>
<keyword evidence="2" id="KW-1185">Reference proteome</keyword>
<dbReference type="Proteomes" id="UP001062846">
    <property type="component" value="Chromosome 10"/>
</dbReference>
<sequence>MKWPAIKSNGRDAKCAVVVRDSRGKLIDGRVISAKIMSSLHGELLAIRLAGGMIKAMGLRGALIESDNQTAIKLSVSESVPPWKVMAVVGDIRKLKMEEGISFAWIKRETNGLAHAVAAEAMTGCLPVNWVSFPSSFVMSIVSRDASPLL</sequence>
<protein>
    <submittedName>
        <fullName evidence="1">Uncharacterized protein</fullName>
    </submittedName>
</protein>
<accession>A0ACC0M554</accession>
<evidence type="ECO:0000313" key="2">
    <source>
        <dbReference type="Proteomes" id="UP001062846"/>
    </source>
</evidence>
<dbReference type="EMBL" id="CM046397">
    <property type="protein sequence ID" value="KAI8535906.1"/>
    <property type="molecule type" value="Genomic_DNA"/>
</dbReference>
<comment type="caution">
    <text evidence="1">The sequence shown here is derived from an EMBL/GenBank/DDBJ whole genome shotgun (WGS) entry which is preliminary data.</text>
</comment>
<evidence type="ECO:0000313" key="1">
    <source>
        <dbReference type="EMBL" id="KAI8535906.1"/>
    </source>
</evidence>
<gene>
    <name evidence="1" type="ORF">RHMOL_Rhmol10G0211700</name>
</gene>
<organism evidence="1 2">
    <name type="scientific">Rhododendron molle</name>
    <name type="common">Chinese azalea</name>
    <name type="synonym">Azalea mollis</name>
    <dbReference type="NCBI Taxonomy" id="49168"/>
    <lineage>
        <taxon>Eukaryota</taxon>
        <taxon>Viridiplantae</taxon>
        <taxon>Streptophyta</taxon>
        <taxon>Embryophyta</taxon>
        <taxon>Tracheophyta</taxon>
        <taxon>Spermatophyta</taxon>
        <taxon>Magnoliopsida</taxon>
        <taxon>eudicotyledons</taxon>
        <taxon>Gunneridae</taxon>
        <taxon>Pentapetalae</taxon>
        <taxon>asterids</taxon>
        <taxon>Ericales</taxon>
        <taxon>Ericaceae</taxon>
        <taxon>Ericoideae</taxon>
        <taxon>Rhodoreae</taxon>
        <taxon>Rhododendron</taxon>
    </lineage>
</organism>
<name>A0ACC0M554_RHOML</name>